<feature type="transmembrane region" description="Helical" evidence="1">
    <location>
        <begin position="57"/>
        <end position="85"/>
    </location>
</feature>
<evidence type="ECO:0000256" key="1">
    <source>
        <dbReference type="SAM" id="Phobius"/>
    </source>
</evidence>
<gene>
    <name evidence="2" type="ORF">NOCA2420092</name>
</gene>
<organism evidence="2">
    <name type="scientific">metagenome</name>
    <dbReference type="NCBI Taxonomy" id="256318"/>
    <lineage>
        <taxon>unclassified sequences</taxon>
        <taxon>metagenomes</taxon>
    </lineage>
</organism>
<reference evidence="2" key="1">
    <citation type="submission" date="2015-08" db="EMBL/GenBank/DDBJ databases">
        <authorList>
            <person name="Babu N.S."/>
            <person name="Beckwith C.J."/>
            <person name="Beseler K.G."/>
            <person name="Brison A."/>
            <person name="Carone J.V."/>
            <person name="Caskin T.P."/>
            <person name="Diamond M."/>
            <person name="Durham M.E."/>
            <person name="Foxe J.M."/>
            <person name="Go M."/>
            <person name="Henderson B.A."/>
            <person name="Jones I.B."/>
            <person name="McGettigan J.A."/>
            <person name="Micheletti S.J."/>
            <person name="Nasrallah M.E."/>
            <person name="Ortiz D."/>
            <person name="Piller C.R."/>
            <person name="Privatt S.R."/>
            <person name="Schneider S.L."/>
            <person name="Sharp S."/>
            <person name="Smith T.C."/>
            <person name="Stanton J.D."/>
            <person name="Ullery H.E."/>
            <person name="Wilson R.J."/>
            <person name="Serrano M.G."/>
            <person name="Buck G."/>
            <person name="Lee V."/>
            <person name="Wang Y."/>
            <person name="Carvalho R."/>
            <person name="Voegtly L."/>
            <person name="Shi R."/>
            <person name="Duckworth R."/>
            <person name="Johnson A."/>
            <person name="Loviza R."/>
            <person name="Walstead R."/>
            <person name="Shah Z."/>
            <person name="Kiflezghi M."/>
            <person name="Wade K."/>
            <person name="Ball S.L."/>
            <person name="Bradley K.W."/>
            <person name="Asai D.J."/>
            <person name="Bowman C.A."/>
            <person name="Russell D.A."/>
            <person name="Pope W.H."/>
            <person name="Jacobs-Sera D."/>
            <person name="Hendrix R.W."/>
            <person name="Hatfull G.F."/>
        </authorList>
    </citation>
    <scope>NUCLEOTIDE SEQUENCE</scope>
</reference>
<keyword evidence="1" id="KW-0472">Membrane</keyword>
<proteinExistence type="predicted"/>
<feature type="transmembrane region" description="Helical" evidence="1">
    <location>
        <begin position="133"/>
        <end position="155"/>
    </location>
</feature>
<dbReference type="AlphaFoldDB" id="A0A2P2C6G5"/>
<sequence length="208" mass="22203">MQDFFLGILAILAGAFFCFRGQVLLRLVIPIWGAFAGFSLGAGLVAGFAGDRFLGTALGWVVGFVFALVFAILAYLYYAIGVVIAMSSIGFSLGAALMVALGIDWNWVVVIVGILVGALLAVFAILTDLPMLLLILLSGVAGASVLVTGLMLMFGAVDSADFTQDGFTSRVHDDWWWYALFLVLAFAGVISQSRDAAAVRRSMRESWT</sequence>
<protein>
    <submittedName>
        <fullName evidence="2">Putative integral membrane protein</fullName>
    </submittedName>
</protein>
<keyword evidence="1" id="KW-0812">Transmembrane</keyword>
<feature type="transmembrane region" description="Helical" evidence="1">
    <location>
        <begin position="105"/>
        <end position="126"/>
    </location>
</feature>
<feature type="transmembrane region" description="Helical" evidence="1">
    <location>
        <begin position="30"/>
        <end position="50"/>
    </location>
</feature>
<feature type="transmembrane region" description="Helical" evidence="1">
    <location>
        <begin position="175"/>
        <end position="193"/>
    </location>
</feature>
<dbReference type="EMBL" id="CZKA01000037">
    <property type="protein sequence ID" value="CUR57588.1"/>
    <property type="molecule type" value="Genomic_DNA"/>
</dbReference>
<keyword evidence="1" id="KW-1133">Transmembrane helix</keyword>
<evidence type="ECO:0000313" key="2">
    <source>
        <dbReference type="EMBL" id="CUR57588.1"/>
    </source>
</evidence>
<accession>A0A2P2C6G5</accession>
<name>A0A2P2C6G5_9ZZZZ</name>